<dbReference type="InterPro" id="IPR042557">
    <property type="entry name" value="SCO4226"/>
</dbReference>
<dbReference type="Proteomes" id="UP000673447">
    <property type="component" value="Unassembled WGS sequence"/>
</dbReference>
<sequence length="112" mass="12195">MKPLLLLVALLAWSGSAIAAVVTTAPQQHRYVIERTFPKGALDHLDAKTKAAVNETNARYGVRWVKSYANADRTKTVCIYEGPSEAAIREAAKANHMTVDSIAEMPVTLEAE</sequence>
<keyword evidence="1" id="KW-0732">Signal</keyword>
<evidence type="ECO:0000313" key="2">
    <source>
        <dbReference type="EMBL" id="MBP3984623.1"/>
    </source>
</evidence>
<comment type="caution">
    <text evidence="2">The sequence shown here is derived from an EMBL/GenBank/DDBJ whole genome shotgun (WGS) entry which is preliminary data.</text>
</comment>
<keyword evidence="3" id="KW-1185">Reference proteome</keyword>
<reference evidence="2" key="1">
    <citation type="journal article" date="2016" name="Int. J. Syst. Evol. Microbiol.">
        <title>Pseudoxanthomonas helianthi sp. nov., isolated from roots of Jerusalem artichoke (Helianthus tuberosus).</title>
        <authorList>
            <person name="Kittiwongwattana C."/>
            <person name="Thawai C."/>
        </authorList>
    </citation>
    <scope>NUCLEOTIDE SEQUENCE</scope>
    <source>
        <strain evidence="2">110414</strain>
    </source>
</reference>
<reference evidence="2" key="2">
    <citation type="submission" date="2021-03" db="EMBL/GenBank/DDBJ databases">
        <authorList>
            <person name="Cao W."/>
        </authorList>
    </citation>
    <scope>NUCLEOTIDE SEQUENCE</scope>
    <source>
        <strain evidence="2">110414</strain>
    </source>
</reference>
<dbReference type="RefSeq" id="WP_210536490.1">
    <property type="nucleotide sequence ID" value="NZ_JAGKTC010000002.1"/>
</dbReference>
<dbReference type="InterPro" id="IPR025336">
    <property type="entry name" value="SCO4226-like"/>
</dbReference>
<feature type="signal peptide" evidence="1">
    <location>
        <begin position="1"/>
        <end position="19"/>
    </location>
</feature>
<evidence type="ECO:0000256" key="1">
    <source>
        <dbReference type="SAM" id="SignalP"/>
    </source>
</evidence>
<organism evidence="2 3">
    <name type="scientific">Pseudoxanthomonas helianthi</name>
    <dbReference type="NCBI Taxonomy" id="1453541"/>
    <lineage>
        <taxon>Bacteria</taxon>
        <taxon>Pseudomonadati</taxon>
        <taxon>Pseudomonadota</taxon>
        <taxon>Gammaproteobacteria</taxon>
        <taxon>Lysobacterales</taxon>
        <taxon>Lysobacteraceae</taxon>
        <taxon>Pseudoxanthomonas</taxon>
    </lineage>
</organism>
<dbReference type="Gene3D" id="3.30.70.3090">
    <property type="entry name" value="ORF SCO4226, nickel-binding ferredoxin-like monomer"/>
    <property type="match status" value="1"/>
</dbReference>
<accession>A0A940X2B0</accession>
<proteinExistence type="predicted"/>
<protein>
    <submittedName>
        <fullName evidence="2">DUF4242 domain-containing protein</fullName>
    </submittedName>
</protein>
<dbReference type="EMBL" id="JAGKTC010000002">
    <property type="protein sequence ID" value="MBP3984623.1"/>
    <property type="molecule type" value="Genomic_DNA"/>
</dbReference>
<dbReference type="AlphaFoldDB" id="A0A940X2B0"/>
<feature type="chain" id="PRO_5036930162" evidence="1">
    <location>
        <begin position="20"/>
        <end position="112"/>
    </location>
</feature>
<dbReference type="Pfam" id="PF14026">
    <property type="entry name" value="SCO4226-like"/>
    <property type="match status" value="1"/>
</dbReference>
<name>A0A940X2B0_9GAMM</name>
<evidence type="ECO:0000313" key="3">
    <source>
        <dbReference type="Proteomes" id="UP000673447"/>
    </source>
</evidence>
<gene>
    <name evidence="2" type="ORF">J5837_09355</name>
</gene>